<dbReference type="EMBL" id="CAVLGL010000159">
    <property type="protein sequence ID" value="CAK1603855.1"/>
    <property type="molecule type" value="Genomic_DNA"/>
</dbReference>
<evidence type="ECO:0000313" key="2">
    <source>
        <dbReference type="Proteomes" id="UP001314205"/>
    </source>
</evidence>
<evidence type="ECO:0000313" key="1">
    <source>
        <dbReference type="EMBL" id="CAK1603855.1"/>
    </source>
</evidence>
<dbReference type="Proteomes" id="UP001314205">
    <property type="component" value="Unassembled WGS sequence"/>
</dbReference>
<organism evidence="1 2">
    <name type="scientific">Parnassius mnemosyne</name>
    <name type="common">clouded apollo</name>
    <dbReference type="NCBI Taxonomy" id="213953"/>
    <lineage>
        <taxon>Eukaryota</taxon>
        <taxon>Metazoa</taxon>
        <taxon>Ecdysozoa</taxon>
        <taxon>Arthropoda</taxon>
        <taxon>Hexapoda</taxon>
        <taxon>Insecta</taxon>
        <taxon>Pterygota</taxon>
        <taxon>Neoptera</taxon>
        <taxon>Endopterygota</taxon>
        <taxon>Lepidoptera</taxon>
        <taxon>Glossata</taxon>
        <taxon>Ditrysia</taxon>
        <taxon>Papilionoidea</taxon>
        <taxon>Papilionidae</taxon>
        <taxon>Parnassiinae</taxon>
        <taxon>Parnassini</taxon>
        <taxon>Parnassius</taxon>
        <taxon>Driopa</taxon>
    </lineage>
</organism>
<keyword evidence="2" id="KW-1185">Reference proteome</keyword>
<protein>
    <submittedName>
        <fullName evidence="1">Uncharacterized protein</fullName>
    </submittedName>
</protein>
<sequence>MPRFLTVSEMLSGMPLICRVGSEEKSSNLRVNLVPIIIACDFLGFITSPISKSMELKALLKSSSTSTVKYFWSIPHRISSVTLRRAVVVL</sequence>
<accession>A0AAV1M9J8</accession>
<reference evidence="1 2" key="1">
    <citation type="submission" date="2023-11" db="EMBL/GenBank/DDBJ databases">
        <authorList>
            <person name="Hedman E."/>
            <person name="Englund M."/>
            <person name="Stromberg M."/>
            <person name="Nyberg Akerstrom W."/>
            <person name="Nylinder S."/>
            <person name="Jareborg N."/>
            <person name="Kallberg Y."/>
            <person name="Kronander E."/>
        </authorList>
    </citation>
    <scope>NUCLEOTIDE SEQUENCE [LARGE SCALE GENOMIC DNA]</scope>
</reference>
<comment type="caution">
    <text evidence="1">The sequence shown here is derived from an EMBL/GenBank/DDBJ whole genome shotgun (WGS) entry which is preliminary data.</text>
</comment>
<gene>
    <name evidence="1" type="ORF">PARMNEM_LOCUS22158</name>
</gene>
<dbReference type="AlphaFoldDB" id="A0AAV1M9J8"/>
<name>A0AAV1M9J8_9NEOP</name>
<proteinExistence type="predicted"/>